<dbReference type="KEGG" id="echi:FKX85_14490"/>
<keyword evidence="3" id="KW-1185">Reference proteome</keyword>
<dbReference type="InterPro" id="IPR032877">
    <property type="entry name" value="Transposase_HTH"/>
</dbReference>
<dbReference type="Proteomes" id="UP000316614">
    <property type="component" value="Chromosome"/>
</dbReference>
<sequence length="151" mass="16992">MNSTQIFEMALGLEKPWYVKEIKMDQAEGAGHGQIDIYLDFEKGHRFAGGKVYDTMERTWQHLNFFQHTCFLHARVPRVENSTGKVETVQVPWARPGSGFTLLFEAFGMLLIESEMPVNKAAGVLDIYPSVFGTSFPTGSKKPTMRTSNQG</sequence>
<protein>
    <recommendedName>
        <fullName evidence="1">Transposase IS204/IS1001/IS1096/IS1165 helix-turn-helix domain-containing protein</fullName>
    </recommendedName>
</protein>
<evidence type="ECO:0000313" key="3">
    <source>
        <dbReference type="Proteomes" id="UP000316614"/>
    </source>
</evidence>
<dbReference type="Pfam" id="PF13542">
    <property type="entry name" value="HTH_Tnp_ISL3"/>
    <property type="match status" value="1"/>
</dbReference>
<dbReference type="OrthoDB" id="1428197at2"/>
<name>A0A514CK42_9BACT</name>
<proteinExistence type="predicted"/>
<evidence type="ECO:0000259" key="1">
    <source>
        <dbReference type="Pfam" id="PF13542"/>
    </source>
</evidence>
<dbReference type="RefSeq" id="WP_141615418.1">
    <property type="nucleotide sequence ID" value="NZ_CP041253.1"/>
</dbReference>
<reference evidence="2 3" key="1">
    <citation type="submission" date="2019-06" db="EMBL/GenBank/DDBJ databases">
        <title>Echinicola alkalisoli sp. nov. isolated from saline soil.</title>
        <authorList>
            <person name="Sun J.-Q."/>
            <person name="Xu L."/>
        </authorList>
    </citation>
    <scope>NUCLEOTIDE SEQUENCE [LARGE SCALE GENOMIC DNA]</scope>
    <source>
        <strain evidence="2 3">LN3S3</strain>
    </source>
</reference>
<organism evidence="2 3">
    <name type="scientific">Echinicola soli</name>
    <dbReference type="NCBI Taxonomy" id="2591634"/>
    <lineage>
        <taxon>Bacteria</taxon>
        <taxon>Pseudomonadati</taxon>
        <taxon>Bacteroidota</taxon>
        <taxon>Cytophagia</taxon>
        <taxon>Cytophagales</taxon>
        <taxon>Cyclobacteriaceae</taxon>
        <taxon>Echinicola</taxon>
    </lineage>
</organism>
<dbReference type="AlphaFoldDB" id="A0A514CK42"/>
<evidence type="ECO:0000313" key="2">
    <source>
        <dbReference type="EMBL" id="QDH80182.1"/>
    </source>
</evidence>
<gene>
    <name evidence="2" type="ORF">FKX85_14490</name>
</gene>
<dbReference type="EMBL" id="CP041253">
    <property type="protein sequence ID" value="QDH80182.1"/>
    <property type="molecule type" value="Genomic_DNA"/>
</dbReference>
<feature type="domain" description="Transposase IS204/IS1001/IS1096/IS1165 helix-turn-helix" evidence="1">
    <location>
        <begin position="89"/>
        <end position="126"/>
    </location>
</feature>
<accession>A0A514CK42</accession>